<protein>
    <recommendedName>
        <fullName evidence="3">GNAT family acetyltransferase</fullName>
    </recommendedName>
</protein>
<reference evidence="1 2" key="1">
    <citation type="journal article" date="2021" name="ISME Commun">
        <title>Automated analysis of genomic sequences facilitates high-throughput and comprehensive description of bacteria.</title>
        <authorList>
            <person name="Hitch T.C.A."/>
        </authorList>
    </citation>
    <scope>NUCLEOTIDE SEQUENCE [LARGE SCALE GENOMIC DNA]</scope>
    <source>
        <strain evidence="1 2">Sanger_18</strain>
    </source>
</reference>
<gene>
    <name evidence="1" type="ORF">OCV77_09140</name>
</gene>
<dbReference type="RefSeq" id="WP_262574741.1">
    <property type="nucleotide sequence ID" value="NZ_JAOQKJ010000006.1"/>
</dbReference>
<proteinExistence type="predicted"/>
<comment type="caution">
    <text evidence="1">The sequence shown here is derived from an EMBL/GenBank/DDBJ whole genome shotgun (WGS) entry which is preliminary data.</text>
</comment>
<dbReference type="EMBL" id="JAOQKJ010000006">
    <property type="protein sequence ID" value="MCU6744659.1"/>
    <property type="molecule type" value="Genomic_DNA"/>
</dbReference>
<keyword evidence="2" id="KW-1185">Reference proteome</keyword>
<sequence length="104" mass="12648">MIEKDKFHIFNYIKKEEYCASMDGMRYMLKKHKKKVQEEDNEEEKEILLVTIWPEPCCYAKTPEEKKQRMEFDFSADGVMEAADWLNEQYMQQKPLWDLSKKLV</sequence>
<accession>A0ABT2T320</accession>
<name>A0ABT2T320_9FIRM</name>
<organism evidence="1 2">
    <name type="scientific">Suilimivivens aceti</name>
    <dbReference type="NCBI Taxonomy" id="2981774"/>
    <lineage>
        <taxon>Bacteria</taxon>
        <taxon>Bacillati</taxon>
        <taxon>Bacillota</taxon>
        <taxon>Clostridia</taxon>
        <taxon>Lachnospirales</taxon>
        <taxon>Lachnospiraceae</taxon>
        <taxon>Suilimivivens</taxon>
    </lineage>
</organism>
<dbReference type="Proteomes" id="UP001652432">
    <property type="component" value="Unassembled WGS sequence"/>
</dbReference>
<evidence type="ECO:0000313" key="1">
    <source>
        <dbReference type="EMBL" id="MCU6744659.1"/>
    </source>
</evidence>
<evidence type="ECO:0008006" key="3">
    <source>
        <dbReference type="Google" id="ProtNLM"/>
    </source>
</evidence>
<evidence type="ECO:0000313" key="2">
    <source>
        <dbReference type="Proteomes" id="UP001652432"/>
    </source>
</evidence>